<dbReference type="Proteomes" id="UP000318478">
    <property type="component" value="Unassembled WGS sequence"/>
</dbReference>
<evidence type="ECO:0000313" key="2">
    <source>
        <dbReference type="EMBL" id="TWT73741.1"/>
    </source>
</evidence>
<keyword evidence="1" id="KW-1133">Transmembrane helix</keyword>
<sequence length="192" mass="19803">MTGESINPYVSPATAATDDAVVADARMPVSVKLSLGSLGLLTLCLGVGLVVGLLRHVPQGSTLSTLAPFAVGVALLIGLLSRRRAARALSRLTVLLGALLSTWMLVVVVVMFLPPAPGSTGPTIVSVNGQPVAASDIMFFQVVTLAWAALATLCLWTPVFALGRRSARRWFAGDGMSADSGQPPARPSAGTR</sequence>
<feature type="transmembrane region" description="Helical" evidence="1">
    <location>
        <begin position="92"/>
        <end position="113"/>
    </location>
</feature>
<feature type="transmembrane region" description="Helical" evidence="1">
    <location>
        <begin position="60"/>
        <end position="80"/>
    </location>
</feature>
<evidence type="ECO:0000256" key="1">
    <source>
        <dbReference type="SAM" id="Phobius"/>
    </source>
</evidence>
<evidence type="ECO:0000313" key="3">
    <source>
        <dbReference type="Proteomes" id="UP000318478"/>
    </source>
</evidence>
<comment type="caution">
    <text evidence="2">The sequence shown here is derived from an EMBL/GenBank/DDBJ whole genome shotgun (WGS) entry which is preliminary data.</text>
</comment>
<organism evidence="2 3">
    <name type="scientific">Posidoniimonas polymericola</name>
    <dbReference type="NCBI Taxonomy" id="2528002"/>
    <lineage>
        <taxon>Bacteria</taxon>
        <taxon>Pseudomonadati</taxon>
        <taxon>Planctomycetota</taxon>
        <taxon>Planctomycetia</taxon>
        <taxon>Pirellulales</taxon>
        <taxon>Lacipirellulaceae</taxon>
        <taxon>Posidoniimonas</taxon>
    </lineage>
</organism>
<dbReference type="EMBL" id="SJPO01000009">
    <property type="protein sequence ID" value="TWT73741.1"/>
    <property type="molecule type" value="Genomic_DNA"/>
</dbReference>
<protein>
    <submittedName>
        <fullName evidence="2">Uncharacterized protein</fullName>
    </submittedName>
</protein>
<keyword evidence="3" id="KW-1185">Reference proteome</keyword>
<keyword evidence="1" id="KW-0812">Transmembrane</keyword>
<reference evidence="2 3" key="1">
    <citation type="submission" date="2019-02" db="EMBL/GenBank/DDBJ databases">
        <title>Deep-cultivation of Planctomycetes and their phenomic and genomic characterization uncovers novel biology.</title>
        <authorList>
            <person name="Wiegand S."/>
            <person name="Jogler M."/>
            <person name="Boedeker C."/>
            <person name="Pinto D."/>
            <person name="Vollmers J."/>
            <person name="Rivas-Marin E."/>
            <person name="Kohn T."/>
            <person name="Peeters S.H."/>
            <person name="Heuer A."/>
            <person name="Rast P."/>
            <person name="Oberbeckmann S."/>
            <person name="Bunk B."/>
            <person name="Jeske O."/>
            <person name="Meyerdierks A."/>
            <person name="Storesund J.E."/>
            <person name="Kallscheuer N."/>
            <person name="Luecker S."/>
            <person name="Lage O.M."/>
            <person name="Pohl T."/>
            <person name="Merkel B.J."/>
            <person name="Hornburger P."/>
            <person name="Mueller R.-W."/>
            <person name="Bruemmer F."/>
            <person name="Labrenz M."/>
            <person name="Spormann A.M."/>
            <person name="Op Den Camp H."/>
            <person name="Overmann J."/>
            <person name="Amann R."/>
            <person name="Jetten M.S.M."/>
            <person name="Mascher T."/>
            <person name="Medema M.H."/>
            <person name="Devos D.P."/>
            <person name="Kaster A.-K."/>
            <person name="Ovreas L."/>
            <person name="Rohde M."/>
            <person name="Galperin M.Y."/>
            <person name="Jogler C."/>
        </authorList>
    </citation>
    <scope>NUCLEOTIDE SEQUENCE [LARGE SCALE GENOMIC DNA]</scope>
    <source>
        <strain evidence="2 3">Pla123a</strain>
    </source>
</reference>
<dbReference type="AlphaFoldDB" id="A0A5C5YGP7"/>
<dbReference type="RefSeq" id="WP_146589506.1">
    <property type="nucleotide sequence ID" value="NZ_SJPO01000009.1"/>
</dbReference>
<accession>A0A5C5YGP7</accession>
<feature type="transmembrane region" description="Helical" evidence="1">
    <location>
        <begin position="35"/>
        <end position="54"/>
    </location>
</feature>
<gene>
    <name evidence="2" type="ORF">Pla123a_36340</name>
</gene>
<proteinExistence type="predicted"/>
<keyword evidence="1" id="KW-0472">Membrane</keyword>
<name>A0A5C5YGP7_9BACT</name>
<feature type="transmembrane region" description="Helical" evidence="1">
    <location>
        <begin position="138"/>
        <end position="162"/>
    </location>
</feature>